<dbReference type="Proteomes" id="UP001652660">
    <property type="component" value="Chromosome 7e"/>
</dbReference>
<dbReference type="AlphaFoldDB" id="A0A6P6SHF4"/>
<reference evidence="2" key="2">
    <citation type="submission" date="2025-08" db="UniProtKB">
        <authorList>
            <consortium name="RefSeq"/>
        </authorList>
    </citation>
    <scope>IDENTIFICATION</scope>
    <source>
        <tissue evidence="2">Leaves</tissue>
    </source>
</reference>
<name>A0A6P6SHF4_COFAR</name>
<dbReference type="PANTHER" id="PTHR31446">
    <property type="entry name" value="ACID PHOSPHATASE/VANADIUM-DEPENDENT HALOPEROXIDASE-RELATED PROTEIN"/>
    <property type="match status" value="1"/>
</dbReference>
<dbReference type="InterPro" id="IPR003832">
    <property type="entry name" value="DUF212"/>
</dbReference>
<evidence type="ECO:0000313" key="2">
    <source>
        <dbReference type="RefSeq" id="XP_027064947.1"/>
    </source>
</evidence>
<dbReference type="GeneID" id="113690982"/>
<keyword evidence="1" id="KW-1185">Reference proteome</keyword>
<dbReference type="Pfam" id="PF02681">
    <property type="entry name" value="DUF212"/>
    <property type="match status" value="1"/>
</dbReference>
<protein>
    <recommendedName>
        <fullName evidence="3">Membrane protein YuiD-like</fullName>
    </recommendedName>
</protein>
<dbReference type="PANTHER" id="PTHR31446:SF2">
    <property type="entry name" value="ACID PHOSPHATASE_VANADIUM-DEPENDENT HALOPEROXIDASE-RELATED PROTEIN"/>
    <property type="match status" value="1"/>
</dbReference>
<dbReference type="RefSeq" id="XP_027064947.1">
    <property type="nucleotide sequence ID" value="XM_027209146.2"/>
</dbReference>
<sequence length="295" mass="32045">MMMLLQGWSFSIHSRVVVSNSERYGEMRKHVFRPHLSGSGSSGEIQLGQYRHHFLRSNAGPTLSSTRTLSSSCFSTLCASNVEIVDIVHNKVLIAAAVSAALGQLSKPFTSAILHGNKFDLKSAFQAGGLPSTHSSAVVATATILGLERGFSDAIFGLAVIYAGIVMYDAQGVRREVGSQAKVLNRVLFRNKVESFSSCDVNDSTEYFPEEVSTNIETFDASSLRKFRSSQPRVPNAPLLLKSENRTWRMPIVKGDSESIPFGCTPLKESVGHTEIEVIAGALLGFFVSIAVNRI</sequence>
<reference evidence="1" key="1">
    <citation type="journal article" date="2025" name="Foods">
        <title>Unveiling the Microbial Signatures of Arabica Coffee Cherries: Insights into Ripeness Specific Diversity, Functional Traits, and Implications for Quality and Safety.</title>
        <authorList>
            <consortium name="RefSeq"/>
            <person name="Tenea G.N."/>
            <person name="Cifuentes V."/>
            <person name="Reyes P."/>
            <person name="Cevallos-Vallejos M."/>
        </authorList>
    </citation>
    <scope>NUCLEOTIDE SEQUENCE [LARGE SCALE GENOMIC DNA]</scope>
</reference>
<accession>A0A6P6SHF4</accession>
<evidence type="ECO:0000313" key="1">
    <source>
        <dbReference type="Proteomes" id="UP001652660"/>
    </source>
</evidence>
<proteinExistence type="predicted"/>
<organism evidence="1 2">
    <name type="scientific">Coffea arabica</name>
    <name type="common">Arabian coffee</name>
    <dbReference type="NCBI Taxonomy" id="13443"/>
    <lineage>
        <taxon>Eukaryota</taxon>
        <taxon>Viridiplantae</taxon>
        <taxon>Streptophyta</taxon>
        <taxon>Embryophyta</taxon>
        <taxon>Tracheophyta</taxon>
        <taxon>Spermatophyta</taxon>
        <taxon>Magnoliopsida</taxon>
        <taxon>eudicotyledons</taxon>
        <taxon>Gunneridae</taxon>
        <taxon>Pentapetalae</taxon>
        <taxon>asterids</taxon>
        <taxon>lamiids</taxon>
        <taxon>Gentianales</taxon>
        <taxon>Rubiaceae</taxon>
        <taxon>Ixoroideae</taxon>
        <taxon>Gardenieae complex</taxon>
        <taxon>Bertiereae - Coffeeae clade</taxon>
        <taxon>Coffeeae</taxon>
        <taxon>Coffea</taxon>
    </lineage>
</organism>
<gene>
    <name evidence="2" type="primary">LOC113690982</name>
</gene>
<dbReference type="OrthoDB" id="1909848at2759"/>
<evidence type="ECO:0008006" key="3">
    <source>
        <dbReference type="Google" id="ProtNLM"/>
    </source>
</evidence>